<protein>
    <recommendedName>
        <fullName evidence="2">Homeodomain phBC6A51-type domain-containing protein</fullName>
    </recommendedName>
</protein>
<sequence>MAQVAHPTRARARTIKMEEDLTKLQKNFLRVLENQGFNVSAACLITGVGRRTYYNWMKKEEFAEVASDQREASIDFTESQLMLNIRDGKEKSIFFFLEHKGQSRGYGKGGQEVAHGASPALVELIRKYKKKEA</sequence>
<dbReference type="AlphaFoldDB" id="X1Q676"/>
<organism evidence="1">
    <name type="scientific">marine sediment metagenome</name>
    <dbReference type="NCBI Taxonomy" id="412755"/>
    <lineage>
        <taxon>unclassified sequences</taxon>
        <taxon>metagenomes</taxon>
        <taxon>ecological metagenomes</taxon>
    </lineage>
</organism>
<comment type="caution">
    <text evidence="1">The sequence shown here is derived from an EMBL/GenBank/DDBJ whole genome shotgun (WGS) entry which is preliminary data.</text>
</comment>
<evidence type="ECO:0000313" key="1">
    <source>
        <dbReference type="EMBL" id="GAI63992.1"/>
    </source>
</evidence>
<evidence type="ECO:0008006" key="2">
    <source>
        <dbReference type="Google" id="ProtNLM"/>
    </source>
</evidence>
<proteinExistence type="predicted"/>
<reference evidence="1" key="1">
    <citation type="journal article" date="2014" name="Front. Microbiol.">
        <title>High frequency of phylogenetically diverse reductive dehalogenase-homologous genes in deep subseafloor sedimentary metagenomes.</title>
        <authorList>
            <person name="Kawai M."/>
            <person name="Futagami T."/>
            <person name="Toyoda A."/>
            <person name="Takaki Y."/>
            <person name="Nishi S."/>
            <person name="Hori S."/>
            <person name="Arai W."/>
            <person name="Tsubouchi T."/>
            <person name="Morono Y."/>
            <person name="Uchiyama I."/>
            <person name="Ito T."/>
            <person name="Fujiyama A."/>
            <person name="Inagaki F."/>
            <person name="Takami H."/>
        </authorList>
    </citation>
    <scope>NUCLEOTIDE SEQUENCE</scope>
    <source>
        <strain evidence="1">Expedition CK06-06</strain>
    </source>
</reference>
<accession>X1Q676</accession>
<gene>
    <name evidence="1" type="ORF">S12H4_01855</name>
</gene>
<name>X1Q676_9ZZZZ</name>
<dbReference type="EMBL" id="BARW01000401">
    <property type="protein sequence ID" value="GAI63992.1"/>
    <property type="molecule type" value="Genomic_DNA"/>
</dbReference>